<dbReference type="GO" id="GO:0005739">
    <property type="term" value="C:mitochondrion"/>
    <property type="evidence" value="ECO:0007669"/>
    <property type="project" value="UniProtKB-SubCell"/>
</dbReference>
<comment type="similarity">
    <text evidence="3 16">Belongs to the DNA polymerase type-Y family.</text>
</comment>
<keyword evidence="5 16" id="KW-0237">DNA synthesis</keyword>
<dbReference type="Gene3D" id="1.20.58.1280">
    <property type="entry name" value="DNA repair protein Rev1, C-terminal domain"/>
    <property type="match status" value="1"/>
</dbReference>
<evidence type="ECO:0000256" key="14">
    <source>
        <dbReference type="ARBA" id="ARBA00023242"/>
    </source>
</evidence>
<dbReference type="eggNOG" id="KOG2093">
    <property type="taxonomic scope" value="Eukaryota"/>
</dbReference>
<reference evidence="22" key="1">
    <citation type="journal article" date="2013" name="Genome Announc.">
        <title>Draft genome sequence of the ascomycete Phaeoacremonium aleophilum strain UCR-PA7, a causal agent of the esca disease complex in grapevines.</title>
        <authorList>
            <person name="Blanco-Ulate B."/>
            <person name="Rolshausen P."/>
            <person name="Cantu D."/>
        </authorList>
    </citation>
    <scope>NUCLEOTIDE SEQUENCE [LARGE SCALE GENOMIC DNA]</scope>
    <source>
        <strain evidence="22">UCR-PA7</strain>
    </source>
</reference>
<keyword evidence="6 16" id="KW-0808">Transferase</keyword>
<dbReference type="InterPro" id="IPR053848">
    <property type="entry name" value="IMS_HHH_1"/>
</dbReference>
<evidence type="ECO:0000256" key="4">
    <source>
        <dbReference type="ARBA" id="ARBA00020399"/>
    </source>
</evidence>
<evidence type="ECO:0000256" key="17">
    <source>
        <dbReference type="PIRSR" id="PIRSR036573-2"/>
    </source>
</evidence>
<dbReference type="Pfam" id="PF11799">
    <property type="entry name" value="IMS_C"/>
    <property type="match status" value="1"/>
</dbReference>
<dbReference type="AlphaFoldDB" id="R8BK41"/>
<dbReference type="OrthoDB" id="427711at2759"/>
<dbReference type="InterPro" id="IPR036420">
    <property type="entry name" value="BRCT_dom_sf"/>
</dbReference>
<proteinExistence type="inferred from homology"/>
<evidence type="ECO:0000256" key="6">
    <source>
        <dbReference type="ARBA" id="ARBA00022679"/>
    </source>
</evidence>
<comment type="function">
    <text evidence="15">Deoxycytidyl transferase involved in DNA repair. Transfers a dCMP residue from dCTP to the 3'-end of a DNA primer in a template-dependent reaction. May assist in the first step in the bypass of abasic lesions by the insertion of a nucleotide opposite the lesion. Required for normal induction of mutations by physical and chemical agents. Involved in mitochondrial DNA mutagenesis.</text>
</comment>
<feature type="region of interest" description="Disordered" evidence="18">
    <location>
        <begin position="616"/>
        <end position="642"/>
    </location>
</feature>
<feature type="binding site" evidence="17">
    <location>
        <position position="303"/>
    </location>
    <ligand>
        <name>Mg(2+)</name>
        <dbReference type="ChEBI" id="CHEBI:18420"/>
        <label>1</label>
    </ligand>
</feature>
<keyword evidence="8 17" id="KW-0479">Metal-binding</keyword>
<keyword evidence="10 17" id="KW-0460">Magnesium</keyword>
<dbReference type="Gene3D" id="3.30.70.270">
    <property type="match status" value="1"/>
</dbReference>
<dbReference type="Pfam" id="PF21999">
    <property type="entry name" value="IMS_HHH_1"/>
    <property type="match status" value="1"/>
</dbReference>
<sequence>MGSRLEKNSGAVRKRIEGHTFSDEAGEEYEPSAFGGFNDYFRRKKIKLQNLDAELRAASDDKPPIFKGVVAHVSGYTQPPLHILHKELVQHGAGFLQYLDSKTMATHIIASSLPPKKTVDFNKYRIVKPAWVMESIQAGRMLPWSDYRVIDEGPRQKIIKFDDGKMGTQTGSQQLKSKMQKLAAEKGAAPKVVKRKPGARRYIMHVDFDSFFCAVSLKSAPDYVDKPAVVAHGSGTGSEIASCNYPARKFGIKNGMWMKKALELCPDLKILPYDFPAYEEASRLFYESILEAGGVVQSVSVDEALVDITSLVLAAANSEGHGVDEGSIWREQEKADGIASSLRQQIKLRTGCHVSVGIGANILQAKVALRKAKPAGQYQIKPEDVLDILGELKVDDLPGVAYSISGKLEEIGVKLVKDIRDVSKERLTSVLGPKTGEKLWEYSRGIDRTEVGDQPIRKSVSAEINWGIRFINQQEAEEFVMNLCKELERRLLNEGVKGTHLTMKIMRRSLDAPLDPPKHLGHGKCDTFNKSKVFGVATHDAVVIGKEAVSILRSFSFSPGDLRGIGIQMQKLEPIKSSTSAPDGSQKRLNFGTFATGALSKKPTTDPIEEFARFERSKTGPGRDMSADPIAEDPLTPRKPRSSIHPALALARANEADAKANTPLNLAGTQFIIPSNPDPSVLAELPNDIRSRLMAQQRKASPASREISPSVQSKSRTQSPALPDEIPPDIDPEVFNALPEDMKAEVFAQYGHRRGQSLLPQSPRKDRVINRPGKKLTPTKKGLRGMWSRGKERQHDADSNLLQTNFVTAKGRVVDSAVRDVAEDIEELDPDFLAELPEEVRREVIADHRRQRMNQRGGLNFQAPQRRRRGDGDGGPLTGQMKIHFPLKPAKIAFTNSSLSSVQEVKDMLNAWYRETKDEGPHKDDVEVFEKYLARVIVDERDMEKVRKLVTWLDWIIKDDEIEGRGKRSWQSAVEDIKGAVQEAVQARGLGGISL</sequence>
<dbReference type="GO" id="GO:0006281">
    <property type="term" value="P:DNA repair"/>
    <property type="evidence" value="ECO:0007669"/>
    <property type="project" value="UniProtKB-KW"/>
</dbReference>
<evidence type="ECO:0000256" key="3">
    <source>
        <dbReference type="ARBA" id="ARBA00010945"/>
    </source>
</evidence>
<keyword evidence="13 16" id="KW-0234">DNA repair</keyword>
<keyword evidence="7 16" id="KW-0548">Nucleotidyltransferase</keyword>
<dbReference type="SUPFAM" id="SSF100879">
    <property type="entry name" value="Lesion bypass DNA polymerase (Y-family), little finger domain"/>
    <property type="match status" value="1"/>
</dbReference>
<gene>
    <name evidence="21" type="ORF">UCRPA7_4788</name>
</gene>
<feature type="region of interest" description="Disordered" evidence="18">
    <location>
        <begin position="695"/>
        <end position="733"/>
    </location>
</feature>
<dbReference type="InterPro" id="IPR012112">
    <property type="entry name" value="REV1"/>
</dbReference>
<dbReference type="SUPFAM" id="SSF52113">
    <property type="entry name" value="BRCT domain"/>
    <property type="match status" value="1"/>
</dbReference>
<dbReference type="PROSITE" id="PS50173">
    <property type="entry name" value="UMUC"/>
    <property type="match status" value="1"/>
</dbReference>
<evidence type="ECO:0000256" key="12">
    <source>
        <dbReference type="ARBA" id="ARBA00023128"/>
    </source>
</evidence>
<dbReference type="EC" id="2.7.7.-" evidence="16"/>
<dbReference type="Gene3D" id="3.40.50.10190">
    <property type="entry name" value="BRCT domain"/>
    <property type="match status" value="1"/>
</dbReference>
<keyword evidence="9 16" id="KW-0227">DNA damage</keyword>
<dbReference type="KEGG" id="tmn:UCRPA7_4788"/>
<dbReference type="GO" id="GO:0005634">
    <property type="term" value="C:nucleus"/>
    <property type="evidence" value="ECO:0007669"/>
    <property type="project" value="UniProtKB-SubCell"/>
</dbReference>
<organism evidence="21 22">
    <name type="scientific">Phaeoacremonium minimum (strain UCR-PA7)</name>
    <name type="common">Esca disease fungus</name>
    <name type="synonym">Togninia minima</name>
    <dbReference type="NCBI Taxonomy" id="1286976"/>
    <lineage>
        <taxon>Eukaryota</taxon>
        <taxon>Fungi</taxon>
        <taxon>Dikarya</taxon>
        <taxon>Ascomycota</taxon>
        <taxon>Pezizomycotina</taxon>
        <taxon>Sordariomycetes</taxon>
        <taxon>Sordariomycetidae</taxon>
        <taxon>Togniniales</taxon>
        <taxon>Togniniaceae</taxon>
        <taxon>Phaeoacremonium</taxon>
    </lineage>
</organism>
<dbReference type="SUPFAM" id="SSF56672">
    <property type="entry name" value="DNA/RNA polymerases"/>
    <property type="match status" value="1"/>
</dbReference>
<evidence type="ECO:0000256" key="1">
    <source>
        <dbReference type="ARBA" id="ARBA00004123"/>
    </source>
</evidence>
<keyword evidence="22" id="KW-1185">Reference proteome</keyword>
<dbReference type="Gene3D" id="3.30.1490.100">
    <property type="entry name" value="DNA polymerase, Y-family, little finger domain"/>
    <property type="match status" value="1"/>
</dbReference>
<dbReference type="InterPro" id="IPR001357">
    <property type="entry name" value="BRCT_dom"/>
</dbReference>
<dbReference type="InterPro" id="IPR043128">
    <property type="entry name" value="Rev_trsase/Diguanyl_cyclase"/>
</dbReference>
<dbReference type="HOGENOM" id="CLU_003901_1_1_1"/>
<evidence type="ECO:0000313" key="22">
    <source>
        <dbReference type="Proteomes" id="UP000014074"/>
    </source>
</evidence>
<feature type="compositionally biased region" description="Polar residues" evidence="18">
    <location>
        <begin position="707"/>
        <end position="720"/>
    </location>
</feature>
<feature type="domain" description="UmuC" evidence="20">
    <location>
        <begin position="203"/>
        <end position="401"/>
    </location>
</feature>
<dbReference type="FunFam" id="3.30.70.270:FF:000040">
    <property type="entry name" value="DNA repair protein REV1"/>
    <property type="match status" value="1"/>
</dbReference>
<evidence type="ECO:0000256" key="5">
    <source>
        <dbReference type="ARBA" id="ARBA00022634"/>
    </source>
</evidence>
<protein>
    <recommendedName>
        <fullName evidence="4 16">DNA repair protein REV1</fullName>
        <ecNumber evidence="16">2.7.7.-</ecNumber>
    </recommendedName>
</protein>
<dbReference type="InterPro" id="IPR017961">
    <property type="entry name" value="DNA_pol_Y-fam_little_finger"/>
</dbReference>
<dbReference type="PIRSF" id="PIRSF036573">
    <property type="entry name" value="REV1"/>
    <property type="match status" value="1"/>
</dbReference>
<evidence type="ECO:0000256" key="18">
    <source>
        <dbReference type="SAM" id="MobiDB-lite"/>
    </source>
</evidence>
<comment type="cofactor">
    <cofactor evidence="17">
        <name>Mg(2+)</name>
        <dbReference type="ChEBI" id="CHEBI:18420"/>
    </cofactor>
    <text evidence="17">Binds 2 magnesium ions.</text>
</comment>
<dbReference type="Gene3D" id="3.40.1170.60">
    <property type="match status" value="1"/>
</dbReference>
<dbReference type="Pfam" id="PF16727">
    <property type="entry name" value="REV1_C"/>
    <property type="match status" value="1"/>
</dbReference>
<dbReference type="FunFam" id="3.30.1490.100:FF:000001">
    <property type="entry name" value="DNA repair protein REV1"/>
    <property type="match status" value="1"/>
</dbReference>
<keyword evidence="14 16" id="KW-0539">Nucleus</keyword>
<feature type="region of interest" description="Disordered" evidence="18">
    <location>
        <begin position="756"/>
        <end position="796"/>
    </location>
</feature>
<keyword evidence="11 16" id="KW-0238">DNA-binding</keyword>
<dbReference type="GO" id="GO:0017125">
    <property type="term" value="F:deoxycytidyl transferase activity"/>
    <property type="evidence" value="ECO:0007669"/>
    <property type="project" value="TreeGrafter"/>
</dbReference>
<dbReference type="InterPro" id="IPR001126">
    <property type="entry name" value="UmuC"/>
</dbReference>
<dbReference type="GO" id="GO:0003887">
    <property type="term" value="F:DNA-directed DNA polymerase activity"/>
    <property type="evidence" value="ECO:0007669"/>
    <property type="project" value="InterPro"/>
</dbReference>
<dbReference type="GO" id="GO:0003684">
    <property type="term" value="F:damaged DNA binding"/>
    <property type="evidence" value="ECO:0007669"/>
    <property type="project" value="UniProtKB-UniRule"/>
</dbReference>
<dbReference type="PANTHER" id="PTHR45990">
    <property type="entry name" value="DNA REPAIR PROTEIN REV1"/>
    <property type="match status" value="1"/>
</dbReference>
<dbReference type="Gene3D" id="6.10.250.1630">
    <property type="match status" value="3"/>
</dbReference>
<evidence type="ECO:0000313" key="21">
    <source>
        <dbReference type="EMBL" id="EON99681.1"/>
    </source>
</evidence>
<evidence type="ECO:0000259" key="19">
    <source>
        <dbReference type="PROSITE" id="PS50172"/>
    </source>
</evidence>
<dbReference type="Gene3D" id="1.10.150.20">
    <property type="entry name" value="5' to 3' exonuclease, C-terminal subdomain"/>
    <property type="match status" value="1"/>
</dbReference>
<dbReference type="InterPro" id="IPR038401">
    <property type="entry name" value="Rev1_C_sf"/>
</dbReference>
<evidence type="ECO:0000256" key="7">
    <source>
        <dbReference type="ARBA" id="ARBA00022695"/>
    </source>
</evidence>
<feature type="domain" description="BRCT" evidence="19">
    <location>
        <begin position="61"/>
        <end position="149"/>
    </location>
</feature>
<feature type="binding site" evidence="17">
    <location>
        <position position="207"/>
    </location>
    <ligand>
        <name>Mg(2+)</name>
        <dbReference type="ChEBI" id="CHEBI:18420"/>
        <label>1</label>
    </ligand>
</feature>
<dbReference type="SMART" id="SM00292">
    <property type="entry name" value="BRCT"/>
    <property type="match status" value="1"/>
</dbReference>
<evidence type="ECO:0000256" key="15">
    <source>
        <dbReference type="ARBA" id="ARBA00058985"/>
    </source>
</evidence>
<evidence type="ECO:0000256" key="8">
    <source>
        <dbReference type="ARBA" id="ARBA00022723"/>
    </source>
</evidence>
<evidence type="ECO:0000259" key="20">
    <source>
        <dbReference type="PROSITE" id="PS50173"/>
    </source>
</evidence>
<dbReference type="GO" id="GO:0042276">
    <property type="term" value="P:error-prone translesion synthesis"/>
    <property type="evidence" value="ECO:0007669"/>
    <property type="project" value="InterPro"/>
</dbReference>
<dbReference type="PANTHER" id="PTHR45990:SF1">
    <property type="entry name" value="DNA REPAIR PROTEIN REV1"/>
    <property type="match status" value="1"/>
</dbReference>
<dbReference type="FunFam" id="3.40.50.10190:FF:000011">
    <property type="entry name" value="DNA repair protein REV1"/>
    <property type="match status" value="1"/>
</dbReference>
<dbReference type="Pfam" id="PF00533">
    <property type="entry name" value="BRCT"/>
    <property type="match status" value="1"/>
</dbReference>
<comment type="subcellular location">
    <subcellularLocation>
        <location evidence="2">Mitochondrion</location>
    </subcellularLocation>
    <subcellularLocation>
        <location evidence="1 16">Nucleus</location>
    </subcellularLocation>
</comment>
<dbReference type="GeneID" id="19325274"/>
<evidence type="ECO:0000256" key="9">
    <source>
        <dbReference type="ARBA" id="ARBA00022763"/>
    </source>
</evidence>
<evidence type="ECO:0000256" key="2">
    <source>
        <dbReference type="ARBA" id="ARBA00004173"/>
    </source>
</evidence>
<dbReference type="RefSeq" id="XP_007915528.1">
    <property type="nucleotide sequence ID" value="XM_007917337.1"/>
</dbReference>
<feature type="compositionally biased region" description="Basic residues" evidence="18">
    <location>
        <begin position="772"/>
        <end position="783"/>
    </location>
</feature>
<evidence type="ECO:0000256" key="11">
    <source>
        <dbReference type="ARBA" id="ARBA00023125"/>
    </source>
</evidence>
<dbReference type="InterPro" id="IPR025527">
    <property type="entry name" value="HUWE1/Rev1_UBM"/>
</dbReference>
<evidence type="ECO:0000256" key="10">
    <source>
        <dbReference type="ARBA" id="ARBA00022842"/>
    </source>
</evidence>
<dbReference type="InterPro" id="IPR043502">
    <property type="entry name" value="DNA/RNA_pol_sf"/>
</dbReference>
<dbReference type="CDD" id="cd17719">
    <property type="entry name" value="BRCT_Rev1"/>
    <property type="match status" value="1"/>
</dbReference>
<dbReference type="PROSITE" id="PS50172">
    <property type="entry name" value="BRCT"/>
    <property type="match status" value="1"/>
</dbReference>
<evidence type="ECO:0000256" key="13">
    <source>
        <dbReference type="ARBA" id="ARBA00023204"/>
    </source>
</evidence>
<dbReference type="EMBL" id="KB933139">
    <property type="protein sequence ID" value="EON99681.1"/>
    <property type="molecule type" value="Genomic_DNA"/>
</dbReference>
<accession>R8BK41</accession>
<dbReference type="InterPro" id="IPR031991">
    <property type="entry name" value="Rev1_C"/>
</dbReference>
<feature type="binding site" evidence="17">
    <location>
        <position position="302"/>
    </location>
    <ligand>
        <name>Mg(2+)</name>
        <dbReference type="ChEBI" id="CHEBI:18420"/>
        <label>1</label>
    </ligand>
</feature>
<evidence type="ECO:0000256" key="16">
    <source>
        <dbReference type="PIRNR" id="PIRNR036573"/>
    </source>
</evidence>
<feature type="region of interest" description="Disordered" evidence="18">
    <location>
        <begin position="856"/>
        <end position="876"/>
    </location>
</feature>
<keyword evidence="12" id="KW-0496">Mitochondrion</keyword>
<dbReference type="GO" id="GO:0070987">
    <property type="term" value="P:error-free translesion synthesis"/>
    <property type="evidence" value="ECO:0007669"/>
    <property type="project" value="UniProtKB-ARBA"/>
</dbReference>
<dbReference type="Proteomes" id="UP000014074">
    <property type="component" value="Unassembled WGS sequence"/>
</dbReference>
<name>R8BK41_PHAM7</name>
<dbReference type="InterPro" id="IPR036775">
    <property type="entry name" value="DNA_pol_Y-fam_lit_finger_sf"/>
</dbReference>
<dbReference type="CDD" id="cd01701">
    <property type="entry name" value="PolY_Rev1"/>
    <property type="match status" value="1"/>
</dbReference>
<dbReference type="Pfam" id="PF00817">
    <property type="entry name" value="IMS"/>
    <property type="match status" value="1"/>
</dbReference>
<dbReference type="Pfam" id="PF14377">
    <property type="entry name" value="UBM"/>
    <property type="match status" value="3"/>
</dbReference>
<dbReference type="GO" id="GO:0046872">
    <property type="term" value="F:metal ion binding"/>
    <property type="evidence" value="ECO:0007669"/>
    <property type="project" value="UniProtKB-KW"/>
</dbReference>